<dbReference type="AlphaFoldDB" id="A0A7W7ISZ5"/>
<comment type="caution">
    <text evidence="1">The sequence shown here is derived from an EMBL/GenBank/DDBJ whole genome shotgun (WGS) entry which is preliminary data.</text>
</comment>
<sequence>MSEIIFGSEYHQILDNLLREIDLSKLPLYGENEIYRMNAGRYGKVKIKLDIERDNEKIEYIRDLYSKTNNSINCYTYEWEAEEEKLPKYHEEYIKPVILRFIEVLSTISNNNNVVLKFSVVDGDWKTSENTAHHLATKNALIELFKQI</sequence>
<accession>A0A7W7ISZ5</accession>
<dbReference type="RefSeq" id="WP_184157600.1">
    <property type="nucleotide sequence ID" value="NZ_JACHLD010000001.1"/>
</dbReference>
<reference evidence="1 2" key="1">
    <citation type="submission" date="2020-08" db="EMBL/GenBank/DDBJ databases">
        <title>Functional genomics of gut bacteria from endangered species of beetles.</title>
        <authorList>
            <person name="Carlos-Shanley C."/>
        </authorList>
    </citation>
    <scope>NUCLEOTIDE SEQUENCE [LARGE SCALE GENOMIC DNA]</scope>
    <source>
        <strain evidence="1 2">S00142</strain>
    </source>
</reference>
<proteinExistence type="predicted"/>
<dbReference type="EMBL" id="JACHLD010000001">
    <property type="protein sequence ID" value="MBB4799975.1"/>
    <property type="molecule type" value="Genomic_DNA"/>
</dbReference>
<keyword evidence="2" id="KW-1185">Reference proteome</keyword>
<evidence type="ECO:0000313" key="1">
    <source>
        <dbReference type="EMBL" id="MBB4799975.1"/>
    </source>
</evidence>
<evidence type="ECO:0000313" key="2">
    <source>
        <dbReference type="Proteomes" id="UP000561681"/>
    </source>
</evidence>
<gene>
    <name evidence="1" type="ORF">HNP37_000014</name>
</gene>
<organism evidence="1 2">
    <name type="scientific">Flavobacterium nitrogenifigens</name>
    <dbReference type="NCBI Taxonomy" id="1617283"/>
    <lineage>
        <taxon>Bacteria</taxon>
        <taxon>Pseudomonadati</taxon>
        <taxon>Bacteroidota</taxon>
        <taxon>Flavobacteriia</taxon>
        <taxon>Flavobacteriales</taxon>
        <taxon>Flavobacteriaceae</taxon>
        <taxon>Flavobacterium</taxon>
    </lineage>
</organism>
<dbReference type="Proteomes" id="UP000561681">
    <property type="component" value="Unassembled WGS sequence"/>
</dbReference>
<protein>
    <submittedName>
        <fullName evidence="1">Uncharacterized protein</fullName>
    </submittedName>
</protein>
<name>A0A7W7ISZ5_9FLAO</name>